<sequence length="220" mass="25566">MNPFCISVTHCDLEKTAETVSKHSIESAIRTVKNESKARRRIAASILHARIKRDQAYQRAEQILEEANQKAEQLENTWKEDAQRQAINESLTWYVEQADLERSLIDNMKDRIRQQVRNVIEKWSTEQDISQFMIKRLSDQIALQSCQQSLILFVSHEHYSAMQQTFGEYLTVKIKTELNHSQAQLVSEHLIVRLDLEQHLQTLLDSFSHSNSLQSTVCGE</sequence>
<gene>
    <name evidence="3" type="ORF">EJA03_11335</name>
    <name evidence="2" type="ORF">F0225_09605</name>
</gene>
<reference evidence="2 5" key="2">
    <citation type="submission" date="2019-09" db="EMBL/GenBank/DDBJ databases">
        <title>Draft genome sequencing and comparative genomics of hatchery-associated Vibrios.</title>
        <authorList>
            <person name="Kehlet-Delgado H."/>
            <person name="Mueller R.S."/>
        </authorList>
    </citation>
    <scope>NUCLEOTIDE SEQUENCE [LARGE SCALE GENOMIC DNA]</scope>
    <source>
        <strain evidence="2 5">99-46-Y</strain>
    </source>
</reference>
<evidence type="ECO:0000313" key="5">
    <source>
        <dbReference type="Proteomes" id="UP000565719"/>
    </source>
</evidence>
<keyword evidence="4" id="KW-1185">Reference proteome</keyword>
<comment type="caution">
    <text evidence="3">The sequence shown here is derived from an EMBL/GenBank/DDBJ whole genome shotgun (WGS) entry which is preliminary data.</text>
</comment>
<feature type="coiled-coil region" evidence="1">
    <location>
        <begin position="53"/>
        <end position="84"/>
    </location>
</feature>
<keyword evidence="1" id="KW-0175">Coiled coil</keyword>
<reference evidence="3 4" key="1">
    <citation type="submission" date="2018-12" db="EMBL/GenBank/DDBJ databases">
        <title>Genomic taxonomy of the Vibrionaceae family.</title>
        <authorList>
            <person name="Gomez-Gil B."/>
            <person name="Enciso-Ibarra K."/>
        </authorList>
    </citation>
    <scope>NUCLEOTIDE SEQUENCE [LARGE SCALE GENOMIC DNA]</scope>
    <source>
        <strain evidence="3 4">CAIM 594</strain>
    </source>
</reference>
<dbReference type="AlphaFoldDB" id="A0A427U2Q0"/>
<dbReference type="RefSeq" id="WP_125321600.1">
    <property type="nucleotide sequence ID" value="NZ_AP024889.1"/>
</dbReference>
<evidence type="ECO:0000313" key="3">
    <source>
        <dbReference type="EMBL" id="RSD30950.1"/>
    </source>
</evidence>
<dbReference type="Proteomes" id="UP000565719">
    <property type="component" value="Unassembled WGS sequence"/>
</dbReference>
<dbReference type="Proteomes" id="UP000269041">
    <property type="component" value="Unassembled WGS sequence"/>
</dbReference>
<evidence type="ECO:0000256" key="1">
    <source>
        <dbReference type="SAM" id="Coils"/>
    </source>
</evidence>
<dbReference type="OrthoDB" id="6264466at2"/>
<evidence type="ECO:0000313" key="4">
    <source>
        <dbReference type="Proteomes" id="UP000269041"/>
    </source>
</evidence>
<dbReference type="EMBL" id="VTXC01000022">
    <property type="protein sequence ID" value="NOH71589.1"/>
    <property type="molecule type" value="Genomic_DNA"/>
</dbReference>
<evidence type="ECO:0000313" key="2">
    <source>
        <dbReference type="EMBL" id="NOH71589.1"/>
    </source>
</evidence>
<name>A0A427U2Q0_9VIBR</name>
<dbReference type="EMBL" id="RSFA01000047">
    <property type="protein sequence ID" value="RSD30950.1"/>
    <property type="molecule type" value="Genomic_DNA"/>
</dbReference>
<protein>
    <submittedName>
        <fullName evidence="3">Type III secretion protein</fullName>
    </submittedName>
</protein>
<accession>A0A427U2Q0</accession>
<proteinExistence type="predicted"/>
<organism evidence="3 4">
    <name type="scientific">Vibrio pectenicida</name>
    <dbReference type="NCBI Taxonomy" id="62763"/>
    <lineage>
        <taxon>Bacteria</taxon>
        <taxon>Pseudomonadati</taxon>
        <taxon>Pseudomonadota</taxon>
        <taxon>Gammaproteobacteria</taxon>
        <taxon>Vibrionales</taxon>
        <taxon>Vibrionaceae</taxon>
        <taxon>Vibrio</taxon>
    </lineage>
</organism>